<dbReference type="Gene3D" id="3.40.50.2020">
    <property type="match status" value="1"/>
</dbReference>
<dbReference type="InterPro" id="IPR051910">
    <property type="entry name" value="ComF/GntX_DNA_util-trans"/>
</dbReference>
<dbReference type="EMBL" id="JAHQCR010000043">
    <property type="protein sequence ID" value="MBU9721733.1"/>
    <property type="molecule type" value="Genomic_DNA"/>
</dbReference>
<name>A0ABS6JT34_9BACI</name>
<evidence type="ECO:0000313" key="3">
    <source>
        <dbReference type="EMBL" id="MBU9721733.1"/>
    </source>
</evidence>
<dbReference type="PANTHER" id="PTHR47505:SF1">
    <property type="entry name" value="DNA UTILIZATION PROTEIN YHGH"/>
    <property type="match status" value="1"/>
</dbReference>
<comment type="caution">
    <text evidence="3">The sequence shown here is derived from an EMBL/GenBank/DDBJ whole genome shotgun (WGS) entry which is preliminary data.</text>
</comment>
<sequence length="292" mass="32285">MARWLEMVQGTERCLWCDATFEGNMGWGWVLGIAQTTHLCGICSGQLQRIQELTCKECGRPRVGELSVEKGIEVGKNNVGGKKNADIGSGSKETTSSFPEKKKLGVCSDCQRWKEIEPWNSLSFQHRALYVYNEFLQEVMARLKYRGDVQLAKLFTDDLRKLGRKSFGHFDYVVPIPLKGSRHWERGFNQAEALAGGFGQVKELLERVSMSDGKQSKRGRVERIESLKGAFRVKDGGVELKGKRVLIVDDIYTTGATIRSAAAELYGGGAAEVCAVTVARGIGKKAAESLKT</sequence>
<dbReference type="Proteomes" id="UP000790580">
    <property type="component" value="Unassembled WGS sequence"/>
</dbReference>
<dbReference type="InterPro" id="IPR000836">
    <property type="entry name" value="PRTase_dom"/>
</dbReference>
<gene>
    <name evidence="3" type="ORF">KS407_09795</name>
</gene>
<accession>A0ABS6JT34</accession>
<proteinExistence type="inferred from homology"/>
<reference evidence="3 4" key="1">
    <citation type="submission" date="2021-06" db="EMBL/GenBank/DDBJ databases">
        <title>Bacillus sp. RD4P76, an endophyte from a halophyte.</title>
        <authorList>
            <person name="Sun J.-Q."/>
        </authorList>
    </citation>
    <scope>NUCLEOTIDE SEQUENCE [LARGE SCALE GENOMIC DNA]</scope>
    <source>
        <strain evidence="3 4">JCM 17098</strain>
    </source>
</reference>
<feature type="domain" description="Phosphoribosyltransferase" evidence="2">
    <location>
        <begin position="236"/>
        <end position="284"/>
    </location>
</feature>
<evidence type="ECO:0000259" key="2">
    <source>
        <dbReference type="Pfam" id="PF00156"/>
    </source>
</evidence>
<keyword evidence="4" id="KW-1185">Reference proteome</keyword>
<dbReference type="SUPFAM" id="SSF53271">
    <property type="entry name" value="PRTase-like"/>
    <property type="match status" value="1"/>
</dbReference>
<dbReference type="RefSeq" id="WP_088076532.1">
    <property type="nucleotide sequence ID" value="NZ_JAHQCR010000043.1"/>
</dbReference>
<organism evidence="3 4">
    <name type="scientific">Evansella alkalicola</name>
    <dbReference type="NCBI Taxonomy" id="745819"/>
    <lineage>
        <taxon>Bacteria</taxon>
        <taxon>Bacillati</taxon>
        <taxon>Bacillota</taxon>
        <taxon>Bacilli</taxon>
        <taxon>Bacillales</taxon>
        <taxon>Bacillaceae</taxon>
        <taxon>Evansella</taxon>
    </lineage>
</organism>
<dbReference type="Pfam" id="PF00156">
    <property type="entry name" value="Pribosyltran"/>
    <property type="match status" value="1"/>
</dbReference>
<evidence type="ECO:0000313" key="4">
    <source>
        <dbReference type="Proteomes" id="UP000790580"/>
    </source>
</evidence>
<protein>
    <submittedName>
        <fullName evidence="3">ComF family protein</fullName>
    </submittedName>
</protein>
<comment type="similarity">
    <text evidence="1">Belongs to the ComF/GntX family.</text>
</comment>
<dbReference type="CDD" id="cd06223">
    <property type="entry name" value="PRTases_typeI"/>
    <property type="match status" value="1"/>
</dbReference>
<dbReference type="InterPro" id="IPR029057">
    <property type="entry name" value="PRTase-like"/>
</dbReference>
<evidence type="ECO:0000256" key="1">
    <source>
        <dbReference type="ARBA" id="ARBA00008007"/>
    </source>
</evidence>
<dbReference type="PANTHER" id="PTHR47505">
    <property type="entry name" value="DNA UTILIZATION PROTEIN YHGH"/>
    <property type="match status" value="1"/>
</dbReference>